<comment type="caution">
    <text evidence="6">The sequence shown here is derived from an EMBL/GenBank/DDBJ whole genome shotgun (WGS) entry which is preliminary data.</text>
</comment>
<keyword evidence="3 5" id="KW-0687">Ribonucleoprotein</keyword>
<dbReference type="GO" id="GO:1990904">
    <property type="term" value="C:ribonucleoprotein complex"/>
    <property type="evidence" value="ECO:0007669"/>
    <property type="project" value="UniProtKB-KW"/>
</dbReference>
<dbReference type="InterPro" id="IPR018254">
    <property type="entry name" value="Ribosomal_uL29_CS"/>
</dbReference>
<dbReference type="AlphaFoldDB" id="A0A537LJN2"/>
<evidence type="ECO:0000313" key="6">
    <source>
        <dbReference type="EMBL" id="TMJ08234.1"/>
    </source>
</evidence>
<dbReference type="Proteomes" id="UP000318661">
    <property type="component" value="Unassembled WGS sequence"/>
</dbReference>
<dbReference type="GO" id="GO:0006412">
    <property type="term" value="P:translation"/>
    <property type="evidence" value="ECO:0007669"/>
    <property type="project" value="UniProtKB-UniRule"/>
</dbReference>
<organism evidence="6 9">
    <name type="scientific">Candidatus Segetimicrobium genomatis</name>
    <dbReference type="NCBI Taxonomy" id="2569760"/>
    <lineage>
        <taxon>Bacteria</taxon>
        <taxon>Bacillati</taxon>
        <taxon>Candidatus Sysuimicrobiota</taxon>
        <taxon>Candidatus Sysuimicrobiia</taxon>
        <taxon>Candidatus Sysuimicrobiales</taxon>
        <taxon>Candidatus Segetimicrobiaceae</taxon>
        <taxon>Candidatus Segetimicrobium</taxon>
    </lineage>
</organism>
<comment type="similarity">
    <text evidence="1 5">Belongs to the universal ribosomal protein uL29 family.</text>
</comment>
<dbReference type="CDD" id="cd00427">
    <property type="entry name" value="Ribosomal_L29_HIP"/>
    <property type="match status" value="1"/>
</dbReference>
<name>A0A537LJN2_9BACT</name>
<dbReference type="Pfam" id="PF00831">
    <property type="entry name" value="Ribosomal_L29"/>
    <property type="match status" value="1"/>
</dbReference>
<dbReference type="SUPFAM" id="SSF46561">
    <property type="entry name" value="Ribosomal protein L29 (L29p)"/>
    <property type="match status" value="1"/>
</dbReference>
<evidence type="ECO:0000256" key="2">
    <source>
        <dbReference type="ARBA" id="ARBA00022980"/>
    </source>
</evidence>
<accession>A0A537LJN2</accession>
<evidence type="ECO:0000256" key="1">
    <source>
        <dbReference type="ARBA" id="ARBA00009254"/>
    </source>
</evidence>
<evidence type="ECO:0000313" key="7">
    <source>
        <dbReference type="EMBL" id="TMJ09084.1"/>
    </source>
</evidence>
<dbReference type="HAMAP" id="MF_00374">
    <property type="entry name" value="Ribosomal_uL29"/>
    <property type="match status" value="1"/>
</dbReference>
<dbReference type="NCBIfam" id="TIGR00012">
    <property type="entry name" value="L29"/>
    <property type="match status" value="1"/>
</dbReference>
<sequence length="65" mass="7526">MPLEAREIRELTPDELLRKLDEAQRELFTLRLKVSGQTPNTAKIRGLRRDVARLKTVLTEKGVRV</sequence>
<proteinExistence type="inferred from homology"/>
<evidence type="ECO:0000256" key="3">
    <source>
        <dbReference type="ARBA" id="ARBA00023274"/>
    </source>
</evidence>
<dbReference type="PROSITE" id="PS00579">
    <property type="entry name" value="RIBOSOMAL_L29"/>
    <property type="match status" value="1"/>
</dbReference>
<dbReference type="EMBL" id="VBAJ01000115">
    <property type="protein sequence ID" value="TMJ08234.1"/>
    <property type="molecule type" value="Genomic_DNA"/>
</dbReference>
<evidence type="ECO:0000256" key="5">
    <source>
        <dbReference type="HAMAP-Rule" id="MF_00374"/>
    </source>
</evidence>
<reference evidence="8 9" key="1">
    <citation type="journal article" date="2019" name="Nat. Microbiol.">
        <title>Mediterranean grassland soil C-N compound turnover is dependent on rainfall and depth, and is mediated by genomically divergent microorganisms.</title>
        <authorList>
            <person name="Diamond S."/>
            <person name="Andeer P.F."/>
            <person name="Li Z."/>
            <person name="Crits-Christoph A."/>
            <person name="Burstein D."/>
            <person name="Anantharaman K."/>
            <person name="Lane K.R."/>
            <person name="Thomas B.C."/>
            <person name="Pan C."/>
            <person name="Northen T.R."/>
            <person name="Banfield J.F."/>
        </authorList>
    </citation>
    <scope>NUCLEOTIDE SEQUENCE [LARGE SCALE GENOMIC DNA]</scope>
    <source>
        <strain evidence="7">NP_1</strain>
        <strain evidence="6">NP_2</strain>
    </source>
</reference>
<dbReference type="GO" id="GO:0003735">
    <property type="term" value="F:structural constituent of ribosome"/>
    <property type="evidence" value="ECO:0007669"/>
    <property type="project" value="InterPro"/>
</dbReference>
<evidence type="ECO:0000313" key="8">
    <source>
        <dbReference type="Proteomes" id="UP000315217"/>
    </source>
</evidence>
<gene>
    <name evidence="5 6" type="primary">rpmC</name>
    <name evidence="7" type="ORF">E6G98_10630</name>
    <name evidence="6" type="ORF">E6G99_04835</name>
</gene>
<dbReference type="FunFam" id="1.10.287.310:FF:000001">
    <property type="entry name" value="50S ribosomal protein L29"/>
    <property type="match status" value="1"/>
</dbReference>
<evidence type="ECO:0000256" key="4">
    <source>
        <dbReference type="ARBA" id="ARBA00035204"/>
    </source>
</evidence>
<evidence type="ECO:0000313" key="9">
    <source>
        <dbReference type="Proteomes" id="UP000318661"/>
    </source>
</evidence>
<dbReference type="GO" id="GO:0005840">
    <property type="term" value="C:ribosome"/>
    <property type="evidence" value="ECO:0007669"/>
    <property type="project" value="UniProtKB-KW"/>
</dbReference>
<keyword evidence="2 5" id="KW-0689">Ribosomal protein</keyword>
<dbReference type="Gene3D" id="1.10.287.310">
    <property type="match status" value="1"/>
</dbReference>
<dbReference type="Proteomes" id="UP000315217">
    <property type="component" value="Unassembled WGS sequence"/>
</dbReference>
<dbReference type="InterPro" id="IPR001854">
    <property type="entry name" value="Ribosomal_uL29"/>
</dbReference>
<dbReference type="EMBL" id="VBAI01000168">
    <property type="protein sequence ID" value="TMJ09084.1"/>
    <property type="molecule type" value="Genomic_DNA"/>
</dbReference>
<protein>
    <recommendedName>
        <fullName evidence="4 5">Large ribosomal subunit protein uL29</fullName>
    </recommendedName>
</protein>
<dbReference type="InterPro" id="IPR036049">
    <property type="entry name" value="Ribosomal_uL29_sf"/>
</dbReference>